<dbReference type="OrthoDB" id="5562925at2"/>
<feature type="compositionally biased region" description="Polar residues" evidence="1">
    <location>
        <begin position="11"/>
        <end position="20"/>
    </location>
</feature>
<dbReference type="STRING" id="1082479.SAMN05216241_103203"/>
<proteinExistence type="predicted"/>
<organism evidence="3 4">
    <name type="scientific">Limimonas halophila</name>
    <dbReference type="NCBI Taxonomy" id="1082479"/>
    <lineage>
        <taxon>Bacteria</taxon>
        <taxon>Pseudomonadati</taxon>
        <taxon>Pseudomonadota</taxon>
        <taxon>Alphaproteobacteria</taxon>
        <taxon>Rhodospirillales</taxon>
        <taxon>Rhodovibrionaceae</taxon>
        <taxon>Limimonas</taxon>
    </lineage>
</organism>
<keyword evidence="3" id="KW-0808">Transferase</keyword>
<reference evidence="3 4" key="1">
    <citation type="submission" date="2016-10" db="EMBL/GenBank/DDBJ databases">
        <authorList>
            <person name="de Groot N.N."/>
        </authorList>
    </citation>
    <scope>NUCLEOTIDE SEQUENCE [LARGE SCALE GENOMIC DNA]</scope>
    <source>
        <strain evidence="3 4">DSM 25584</strain>
    </source>
</reference>
<feature type="region of interest" description="Disordered" evidence="1">
    <location>
        <begin position="1"/>
        <end position="27"/>
    </location>
</feature>
<dbReference type="Pfam" id="PF09037">
    <property type="entry name" value="Sulphotransf"/>
    <property type="match status" value="1"/>
</dbReference>
<gene>
    <name evidence="3" type="ORF">SAMN05216241_103203</name>
</gene>
<dbReference type="Gene3D" id="3.40.50.300">
    <property type="entry name" value="P-loop containing nucleotide triphosphate hydrolases"/>
    <property type="match status" value="1"/>
</dbReference>
<dbReference type="Proteomes" id="UP000199415">
    <property type="component" value="Unassembled WGS sequence"/>
</dbReference>
<sequence>MADQQAAASVKQRNIQQQLDPSRDFAEPGTPVKRYVICCTHRSGSNLLSEALYRTSVAGDPMEYLNRGFLQEYAKDRGSWNFTFADLMSDMQARRTSPNGVFGLNVKYDQMQTMFRRVPNPFTQFLKQADHVVFLYRQDRLQQAISTWKGQQRDTFNVYADEAETAPTADDDLTFDGPAIAQRLHRVLAMEQQWRALFDSLGIAVQPLTYETLTADYDATVRHMLSQLGVDAGAAAVPDPPTVKMRSETDARLREQFLAHIGAG</sequence>
<dbReference type="EMBL" id="FNCE01000003">
    <property type="protein sequence ID" value="SDF92909.1"/>
    <property type="molecule type" value="Genomic_DNA"/>
</dbReference>
<dbReference type="GO" id="GO:0016740">
    <property type="term" value="F:transferase activity"/>
    <property type="evidence" value="ECO:0007669"/>
    <property type="project" value="UniProtKB-KW"/>
</dbReference>
<dbReference type="AlphaFoldDB" id="A0A1G7Q4P6"/>
<evidence type="ECO:0000259" key="2">
    <source>
        <dbReference type="Pfam" id="PF09037"/>
    </source>
</evidence>
<dbReference type="InterPro" id="IPR024628">
    <property type="entry name" value="Sulfotransferase_Stf0_dom"/>
</dbReference>
<keyword evidence="4" id="KW-1185">Reference proteome</keyword>
<dbReference type="InterPro" id="IPR027417">
    <property type="entry name" value="P-loop_NTPase"/>
</dbReference>
<dbReference type="SUPFAM" id="SSF52540">
    <property type="entry name" value="P-loop containing nucleoside triphosphate hydrolases"/>
    <property type="match status" value="1"/>
</dbReference>
<accession>A0A1G7Q4P6</accession>
<evidence type="ECO:0000313" key="4">
    <source>
        <dbReference type="Proteomes" id="UP000199415"/>
    </source>
</evidence>
<evidence type="ECO:0000313" key="3">
    <source>
        <dbReference type="EMBL" id="SDF92909.1"/>
    </source>
</evidence>
<name>A0A1G7Q4P6_9PROT</name>
<dbReference type="RefSeq" id="WP_090019323.1">
    <property type="nucleotide sequence ID" value="NZ_FNCE01000003.1"/>
</dbReference>
<protein>
    <submittedName>
        <fullName evidence="3">LPS sulfotransferase NodH</fullName>
    </submittedName>
</protein>
<feature type="domain" description="Sulphotransferase Stf0" evidence="2">
    <location>
        <begin position="35"/>
        <end position="248"/>
    </location>
</feature>
<evidence type="ECO:0000256" key="1">
    <source>
        <dbReference type="SAM" id="MobiDB-lite"/>
    </source>
</evidence>